<dbReference type="Proteomes" id="UP001234297">
    <property type="component" value="Chromosome 10"/>
</dbReference>
<name>A0ACC2KQT0_PERAE</name>
<organism evidence="1 2">
    <name type="scientific">Persea americana</name>
    <name type="common">Avocado</name>
    <dbReference type="NCBI Taxonomy" id="3435"/>
    <lineage>
        <taxon>Eukaryota</taxon>
        <taxon>Viridiplantae</taxon>
        <taxon>Streptophyta</taxon>
        <taxon>Embryophyta</taxon>
        <taxon>Tracheophyta</taxon>
        <taxon>Spermatophyta</taxon>
        <taxon>Magnoliopsida</taxon>
        <taxon>Magnoliidae</taxon>
        <taxon>Laurales</taxon>
        <taxon>Lauraceae</taxon>
        <taxon>Persea</taxon>
    </lineage>
</organism>
<reference evidence="1 2" key="1">
    <citation type="journal article" date="2022" name="Hortic Res">
        <title>A haplotype resolved chromosomal level avocado genome allows analysis of novel avocado genes.</title>
        <authorList>
            <person name="Nath O."/>
            <person name="Fletcher S.J."/>
            <person name="Hayward A."/>
            <person name="Shaw L.M."/>
            <person name="Masouleh A.K."/>
            <person name="Furtado A."/>
            <person name="Henry R.J."/>
            <person name="Mitter N."/>
        </authorList>
    </citation>
    <scope>NUCLEOTIDE SEQUENCE [LARGE SCALE GENOMIC DNA]</scope>
    <source>
        <strain evidence="2">cv. Hass</strain>
    </source>
</reference>
<keyword evidence="2" id="KW-1185">Reference proteome</keyword>
<dbReference type="EMBL" id="CM056818">
    <property type="protein sequence ID" value="KAJ8623544.1"/>
    <property type="molecule type" value="Genomic_DNA"/>
</dbReference>
<sequence>MHFLLTTLKVVYVLTTPYPEEQEDETLEQIRTRTKWENGDYICRGHILNALSGSLFDVYQNMDTAKQLWDILQTKYLTEDATKELAQHLRVEEESRLLESNDHQVAQASKVHMVEDGKKTNKGKRTRKPQTNKDSKKPKGSCWHCGKPGHFKNGCRSYKKKPEASNAENKFMAVVSEEFVHEVLDMIKLDGIKDAIVGIPGVSGLSTEQRKRLTIAEELVSNPSIIFLDEPTSGLDA</sequence>
<protein>
    <submittedName>
        <fullName evidence="1">Uncharacterized protein</fullName>
    </submittedName>
</protein>
<proteinExistence type="predicted"/>
<comment type="caution">
    <text evidence="1">The sequence shown here is derived from an EMBL/GenBank/DDBJ whole genome shotgun (WGS) entry which is preliminary data.</text>
</comment>
<gene>
    <name evidence="1" type="ORF">MRB53_032073</name>
</gene>
<evidence type="ECO:0000313" key="1">
    <source>
        <dbReference type="EMBL" id="KAJ8623544.1"/>
    </source>
</evidence>
<accession>A0ACC2KQT0</accession>
<evidence type="ECO:0000313" key="2">
    <source>
        <dbReference type="Proteomes" id="UP001234297"/>
    </source>
</evidence>